<dbReference type="AlphaFoldDB" id="A0A2I4CNZ0"/>
<accession>A0A2I4CNZ0</accession>
<organism evidence="3 4">
    <name type="scientific">Austrofundulus limnaeus</name>
    <name type="common">Annual killifish</name>
    <dbReference type="NCBI Taxonomy" id="52670"/>
    <lineage>
        <taxon>Eukaryota</taxon>
        <taxon>Metazoa</taxon>
        <taxon>Chordata</taxon>
        <taxon>Craniata</taxon>
        <taxon>Vertebrata</taxon>
        <taxon>Euteleostomi</taxon>
        <taxon>Actinopterygii</taxon>
        <taxon>Neopterygii</taxon>
        <taxon>Teleostei</taxon>
        <taxon>Neoteleostei</taxon>
        <taxon>Acanthomorphata</taxon>
        <taxon>Ovalentaria</taxon>
        <taxon>Atherinomorphae</taxon>
        <taxon>Cyprinodontiformes</taxon>
        <taxon>Rivulidae</taxon>
        <taxon>Austrofundulus</taxon>
    </lineage>
</organism>
<dbReference type="STRING" id="52670.A0A2I4CNZ0"/>
<dbReference type="InParanoid" id="A0A2I4CNZ0"/>
<evidence type="ECO:0000313" key="4">
    <source>
        <dbReference type="RefSeq" id="XP_013881692.1"/>
    </source>
</evidence>
<name>A0A2I4CNZ0_AUSLI</name>
<keyword evidence="3" id="KW-1185">Reference proteome</keyword>
<evidence type="ECO:0000313" key="3">
    <source>
        <dbReference type="Proteomes" id="UP000192220"/>
    </source>
</evidence>
<dbReference type="GO" id="GO:0009986">
    <property type="term" value="C:cell surface"/>
    <property type="evidence" value="ECO:0007669"/>
    <property type="project" value="TreeGrafter"/>
</dbReference>
<reference evidence="4" key="1">
    <citation type="submission" date="2025-08" db="UniProtKB">
        <authorList>
            <consortium name="RefSeq"/>
        </authorList>
    </citation>
    <scope>IDENTIFICATION</scope>
</reference>
<keyword evidence="2" id="KW-0325">Glycoprotein</keyword>
<dbReference type="GO" id="GO:0007160">
    <property type="term" value="P:cell-matrix adhesion"/>
    <property type="evidence" value="ECO:0007669"/>
    <property type="project" value="TreeGrafter"/>
</dbReference>
<evidence type="ECO:0000256" key="2">
    <source>
        <dbReference type="ARBA" id="ARBA00023180"/>
    </source>
</evidence>
<dbReference type="KEGG" id="alim:106530586"/>
<dbReference type="Proteomes" id="UP000192220">
    <property type="component" value="Unplaced"/>
</dbReference>
<dbReference type="RefSeq" id="XP_013881692.1">
    <property type="nucleotide sequence ID" value="XM_014026238.1"/>
</dbReference>
<dbReference type="InterPro" id="IPR026664">
    <property type="entry name" value="Stereocilin-rel"/>
</dbReference>
<sequence>MIIEEPRHFLMLFRTKQELLVDKITQKLGMRSGTFTEAEFRSLGIMASFVADEVFFQVDRSFFVQNLNLLKGLCYSSNKMEIVSRILIEPGVFGPVTSWNETTLSLLGRFIFFLSVDTLQDISQPLMTVGRIEKLFLSQHRWEHGDVGVLCSNTNDRTTVFNKQQFVLQYFLGFLKLTLSSPTPMVPTCEILRTTAPSAWPSNSLSSMSTSAFSNCLELMGQDPYLASYQSSEVLKKVKKIYGPVSNFSQSVISQLGGILKELTAEELSLLRLTEQRSIGALGVVSTWNSMQLTTLFTTVLNSMKKSPSQLDSSTLVALGYIICGAKTTDIRSFNNIEFSKAVLWLGRLKLACSEEQMTALVELLTNSLVFGLMSSWNTDVFIEIGILAAGLPDMAMSALVEGQIKGISPNAISIIPPGKFAVVFSPNQISMFTYEQAVAVTTQQAAALSDVQNTALALVLSPDIVQGAKSPGEKSLASPLSHSPLCLILGPLMLLIIQFCPDA</sequence>
<protein>
    <submittedName>
        <fullName evidence="4">Stereocilin</fullName>
    </submittedName>
</protein>
<keyword evidence="1" id="KW-0732">Signal</keyword>
<dbReference type="PANTHER" id="PTHR23412:SF19">
    <property type="entry name" value="STEREOCILIN 1"/>
    <property type="match status" value="1"/>
</dbReference>
<proteinExistence type="predicted"/>
<evidence type="ECO:0000256" key="1">
    <source>
        <dbReference type="ARBA" id="ARBA00022729"/>
    </source>
</evidence>
<dbReference type="GeneID" id="106530586"/>
<dbReference type="OrthoDB" id="8443027at2759"/>
<dbReference type="PANTHER" id="PTHR23412">
    <property type="entry name" value="STEREOCILIN RELATED"/>
    <property type="match status" value="1"/>
</dbReference>
<gene>
    <name evidence="4" type="primary">LOC106530586</name>
</gene>